<evidence type="ECO:0000313" key="13">
    <source>
        <dbReference type="Proteomes" id="UP000325113"/>
    </source>
</evidence>
<protein>
    <recommendedName>
        <fullName evidence="5">N-acetyltransferase domain-containing protein</fullName>
    </recommendedName>
</protein>
<dbReference type="OrthoDB" id="249099at2759"/>
<feature type="compositionally biased region" description="Low complexity" evidence="4">
    <location>
        <begin position="173"/>
        <end position="189"/>
    </location>
</feature>
<dbReference type="Pfam" id="PF00583">
    <property type="entry name" value="Acetyltransf_1"/>
    <property type="match status" value="1"/>
</dbReference>
<evidence type="ECO:0000313" key="10">
    <source>
        <dbReference type="Proteomes" id="UP000322899"/>
    </source>
</evidence>
<dbReference type="OMA" id="EDIQYTN"/>
<dbReference type="PROSITE" id="PS51186">
    <property type="entry name" value="GNAT"/>
    <property type="match status" value="1"/>
</dbReference>
<evidence type="ECO:0000256" key="3">
    <source>
        <dbReference type="ARBA" id="ARBA00024025"/>
    </source>
</evidence>
<sequence length="189" mass="21420">MAESAEGEVILSPYRSEDELPELIALMEMDLSEPYTVFTYRYFIRNWPHLCILARCNGKLVGAVIARESPVARTVDNIGYIAMLAVDKSQRRKGIGQRLVERVIEVMLLRCHAVELEAEHVNLGAIRLYERLGFVRTHRMCRYYLNGSDAFKLKKIFRPLKLTEDEDEPAEPEPVVDAAAAVEPSPVSA</sequence>
<organism evidence="6 11">
    <name type="scientific">Cafeteria roenbergensis</name>
    <name type="common">Marine flagellate</name>
    <dbReference type="NCBI Taxonomy" id="33653"/>
    <lineage>
        <taxon>Eukaryota</taxon>
        <taxon>Sar</taxon>
        <taxon>Stramenopiles</taxon>
        <taxon>Bigyra</taxon>
        <taxon>Opalozoa</taxon>
        <taxon>Bicosoecida</taxon>
        <taxon>Cafeteriaceae</taxon>
        <taxon>Cafeteria</taxon>
    </lineage>
</organism>
<evidence type="ECO:0000313" key="8">
    <source>
        <dbReference type="EMBL" id="KAA0162776.1"/>
    </source>
</evidence>
<evidence type="ECO:0000256" key="1">
    <source>
        <dbReference type="ARBA" id="ARBA00022679"/>
    </source>
</evidence>
<accession>A0A5A8CKS0</accession>
<comment type="similarity">
    <text evidence="3">Belongs to the acetyltransferase family. MAK3 subfamily.</text>
</comment>
<dbReference type="PANTHER" id="PTHR45896">
    <property type="entry name" value="N-ALPHA-ACETYLTRANSFERASE 30"/>
    <property type="match status" value="1"/>
</dbReference>
<proteinExistence type="inferred from homology"/>
<dbReference type="InterPro" id="IPR044542">
    <property type="entry name" value="NAA30-like"/>
</dbReference>
<evidence type="ECO:0000313" key="6">
    <source>
        <dbReference type="EMBL" id="KAA0153107.1"/>
    </source>
</evidence>
<comment type="caution">
    <text evidence="6">The sequence shown here is derived from an EMBL/GenBank/DDBJ whole genome shotgun (WGS) entry which is preliminary data.</text>
</comment>
<evidence type="ECO:0000256" key="2">
    <source>
        <dbReference type="ARBA" id="ARBA00023315"/>
    </source>
</evidence>
<feature type="region of interest" description="Disordered" evidence="4">
    <location>
        <begin position="164"/>
        <end position="189"/>
    </location>
</feature>
<dbReference type="SUPFAM" id="SSF55729">
    <property type="entry name" value="Acyl-CoA N-acyltransferases (Nat)"/>
    <property type="match status" value="1"/>
</dbReference>
<reference evidence="10 11" key="1">
    <citation type="submission" date="2019-07" db="EMBL/GenBank/DDBJ databases">
        <title>Genomes of Cafeteria roenbergensis.</title>
        <authorList>
            <person name="Fischer M.G."/>
            <person name="Hackl T."/>
            <person name="Roman M."/>
        </authorList>
    </citation>
    <scope>NUCLEOTIDE SEQUENCE [LARGE SCALE GENOMIC DNA]</scope>
    <source>
        <strain evidence="6 11">BVI</strain>
        <strain evidence="7 13">Cflag</strain>
        <strain evidence="9 10">E4-10P</strain>
        <strain evidence="8 12">RCC970-E3</strain>
    </source>
</reference>
<dbReference type="CDD" id="cd04301">
    <property type="entry name" value="NAT_SF"/>
    <property type="match status" value="1"/>
</dbReference>
<dbReference type="InterPro" id="IPR000182">
    <property type="entry name" value="GNAT_dom"/>
</dbReference>
<evidence type="ECO:0000313" key="9">
    <source>
        <dbReference type="EMBL" id="KAA0174488.1"/>
    </source>
</evidence>
<dbReference type="Proteomes" id="UP000322899">
    <property type="component" value="Unassembled WGS sequence"/>
</dbReference>
<dbReference type="EMBL" id="VLTL01000075">
    <property type="protein sequence ID" value="KAA0162776.1"/>
    <property type="molecule type" value="Genomic_DNA"/>
</dbReference>
<feature type="domain" description="N-acetyltransferase" evidence="5">
    <location>
        <begin position="9"/>
        <end position="158"/>
    </location>
</feature>
<dbReference type="EMBL" id="VLTO01000022">
    <property type="protein sequence ID" value="KAA0174488.1"/>
    <property type="molecule type" value="Genomic_DNA"/>
</dbReference>
<dbReference type="EMBL" id="VLTN01000017">
    <property type="protein sequence ID" value="KAA0153107.1"/>
    <property type="molecule type" value="Genomic_DNA"/>
</dbReference>
<evidence type="ECO:0000256" key="4">
    <source>
        <dbReference type="SAM" id="MobiDB-lite"/>
    </source>
</evidence>
<gene>
    <name evidence="9" type="ORF">FNF27_04084</name>
    <name evidence="8" type="ORF">FNF28_04533</name>
    <name evidence="6" type="ORF">FNF29_03295</name>
    <name evidence="7" type="ORF">FNF31_04673</name>
</gene>
<evidence type="ECO:0000313" key="12">
    <source>
        <dbReference type="Proteomes" id="UP000324907"/>
    </source>
</evidence>
<dbReference type="InterPro" id="IPR016181">
    <property type="entry name" value="Acyl_CoA_acyltransferase"/>
</dbReference>
<dbReference type="Proteomes" id="UP000323011">
    <property type="component" value="Unassembled WGS sequence"/>
</dbReference>
<evidence type="ECO:0000259" key="5">
    <source>
        <dbReference type="PROSITE" id="PS51186"/>
    </source>
</evidence>
<dbReference type="GO" id="GO:0004596">
    <property type="term" value="F:protein-N-terminal amino-acid acetyltransferase activity"/>
    <property type="evidence" value="ECO:0007669"/>
    <property type="project" value="InterPro"/>
</dbReference>
<keyword evidence="11" id="KW-1185">Reference proteome</keyword>
<keyword evidence="1" id="KW-0808">Transferase</keyword>
<dbReference type="EMBL" id="VLTM01000050">
    <property type="protein sequence ID" value="KAA0159872.1"/>
    <property type="molecule type" value="Genomic_DNA"/>
</dbReference>
<dbReference type="GO" id="GO:0031417">
    <property type="term" value="C:NatC complex"/>
    <property type="evidence" value="ECO:0007669"/>
    <property type="project" value="TreeGrafter"/>
</dbReference>
<dbReference type="PANTHER" id="PTHR45896:SF1">
    <property type="entry name" value="N-ALPHA-ACETYLTRANSFERASE 30"/>
    <property type="match status" value="1"/>
</dbReference>
<dbReference type="Gene3D" id="3.40.630.30">
    <property type="match status" value="1"/>
</dbReference>
<dbReference type="Proteomes" id="UP000325113">
    <property type="component" value="Unassembled WGS sequence"/>
</dbReference>
<evidence type="ECO:0000313" key="11">
    <source>
        <dbReference type="Proteomes" id="UP000323011"/>
    </source>
</evidence>
<keyword evidence="2" id="KW-0012">Acyltransferase</keyword>
<name>A0A5A8CKS0_CAFRO</name>
<dbReference type="AlphaFoldDB" id="A0A5A8CKS0"/>
<dbReference type="Proteomes" id="UP000324907">
    <property type="component" value="Unassembled WGS sequence"/>
</dbReference>
<evidence type="ECO:0000313" key="7">
    <source>
        <dbReference type="EMBL" id="KAA0159872.1"/>
    </source>
</evidence>